<dbReference type="InterPro" id="IPR048502">
    <property type="entry name" value="NamZ_N"/>
</dbReference>
<dbReference type="InterPro" id="IPR008302">
    <property type="entry name" value="NamZ"/>
</dbReference>
<evidence type="ECO:0000259" key="3">
    <source>
        <dbReference type="Pfam" id="PF20732"/>
    </source>
</evidence>
<feature type="chain" id="PRO_5039133344" evidence="1">
    <location>
        <begin position="27"/>
        <end position="431"/>
    </location>
</feature>
<comment type="caution">
    <text evidence="4">The sequence shown here is derived from an EMBL/GenBank/DDBJ whole genome shotgun (WGS) entry which is preliminary data.</text>
</comment>
<gene>
    <name evidence="4" type="ORF">IAC68_00050</name>
</gene>
<sequence length="431" mass="47901">MTKYLSVLSVALTVFFACPSCNSGNAQQNAPFDVYQTLGEAAQIQTFELDSFPGEENVNYATDILTGAQLIDEYLPMLEGKRVCILSNQCGIVAPGIHVLDTLLSLGVNVTCIMSPEHGFRGDADAGEAVGNSVDPKTGVPIKSLYGNNDKTPISQTMDMFDILLFDLQDVGVRFYTYYVTMVNMMATCAEYDKEFIILDRPNPIGFYVDGPILDMKYKSGVGGLPIPTVHGMTLGELAMMANGEGWLKGGVKCDLKVVKCKNYTHAKLYRLPLKPSPNLPDMRSIYLYPSTCYFEATPVSLGRGTNKAFQMYGHPNMKGYDFSFIPRSIPGAKNPPQLDKVCYGVDLRTTPSIDEINAKGIDLSYIIDAYNNLNLGDHFFRSFFELETGQAYVRQMIKEGKSADQIKAMWQEDVAKFKEQRKPYLLYPEN</sequence>
<evidence type="ECO:0000313" key="4">
    <source>
        <dbReference type="EMBL" id="MBO8428312.1"/>
    </source>
</evidence>
<dbReference type="Pfam" id="PF07075">
    <property type="entry name" value="NamZ_N"/>
    <property type="match status" value="1"/>
</dbReference>
<feature type="domain" description="Peptidoglycan beta-N-acetylmuramidase NamZ C-terminal" evidence="3">
    <location>
        <begin position="287"/>
        <end position="428"/>
    </location>
</feature>
<dbReference type="PANTHER" id="PTHR42915">
    <property type="entry name" value="HYPOTHETICAL 460 KDA PROTEIN IN FEUA-SIGW INTERGENIC REGION [PRECURSOR]"/>
    <property type="match status" value="1"/>
</dbReference>
<keyword evidence="1" id="KW-0732">Signal</keyword>
<proteinExistence type="predicted"/>
<reference evidence="4" key="2">
    <citation type="journal article" date="2021" name="PeerJ">
        <title>Extensive microbial diversity within the chicken gut microbiome revealed by metagenomics and culture.</title>
        <authorList>
            <person name="Gilroy R."/>
            <person name="Ravi A."/>
            <person name="Getino M."/>
            <person name="Pursley I."/>
            <person name="Horton D.L."/>
            <person name="Alikhan N.F."/>
            <person name="Baker D."/>
            <person name="Gharbi K."/>
            <person name="Hall N."/>
            <person name="Watson M."/>
            <person name="Adriaenssens E.M."/>
            <person name="Foster-Nyarko E."/>
            <person name="Jarju S."/>
            <person name="Secka A."/>
            <person name="Antonio M."/>
            <person name="Oren A."/>
            <person name="Chaudhuri R.R."/>
            <person name="La Ragione R."/>
            <person name="Hildebrand F."/>
            <person name="Pallen M.J."/>
        </authorList>
    </citation>
    <scope>NUCLEOTIDE SEQUENCE</scope>
    <source>
        <strain evidence="4">15467</strain>
    </source>
</reference>
<dbReference type="PROSITE" id="PS51257">
    <property type="entry name" value="PROKAR_LIPOPROTEIN"/>
    <property type="match status" value="1"/>
</dbReference>
<name>A0A9D9DIF7_9BACT</name>
<protein>
    <submittedName>
        <fullName evidence="4">DUF1343 domain-containing protein</fullName>
    </submittedName>
</protein>
<dbReference type="Proteomes" id="UP000823635">
    <property type="component" value="Unassembled WGS sequence"/>
</dbReference>
<accession>A0A9D9DIF7</accession>
<feature type="domain" description="Peptidoglycan beta-N-acetylmuramidase NamZ N-terminal" evidence="2">
    <location>
        <begin position="83"/>
        <end position="283"/>
    </location>
</feature>
<reference evidence="4" key="1">
    <citation type="submission" date="2020-10" db="EMBL/GenBank/DDBJ databases">
        <authorList>
            <person name="Gilroy R."/>
        </authorList>
    </citation>
    <scope>NUCLEOTIDE SEQUENCE</scope>
    <source>
        <strain evidence="4">15467</strain>
    </source>
</reference>
<dbReference type="PANTHER" id="PTHR42915:SF1">
    <property type="entry name" value="PEPTIDOGLYCAN BETA-N-ACETYLMURAMIDASE NAMZ"/>
    <property type="match status" value="1"/>
</dbReference>
<evidence type="ECO:0000313" key="5">
    <source>
        <dbReference type="Proteomes" id="UP000823635"/>
    </source>
</evidence>
<dbReference type="AlphaFoldDB" id="A0A9D9DIF7"/>
<dbReference type="Pfam" id="PF20732">
    <property type="entry name" value="NamZ_C"/>
    <property type="match status" value="1"/>
</dbReference>
<dbReference type="Gene3D" id="3.40.50.12170">
    <property type="entry name" value="Uncharacterised protein PF07075, DUF1343"/>
    <property type="match status" value="1"/>
</dbReference>
<dbReference type="InterPro" id="IPR048503">
    <property type="entry name" value="NamZ_C"/>
</dbReference>
<organism evidence="4 5">
    <name type="scientific">Candidatus Egerieousia excrementavium</name>
    <dbReference type="NCBI Taxonomy" id="2840778"/>
    <lineage>
        <taxon>Bacteria</taxon>
        <taxon>Pseudomonadati</taxon>
        <taxon>Bacteroidota</taxon>
        <taxon>Bacteroidia</taxon>
        <taxon>Bacteroidales</taxon>
        <taxon>Candidatus Egerieousia</taxon>
    </lineage>
</organism>
<evidence type="ECO:0000259" key="2">
    <source>
        <dbReference type="Pfam" id="PF07075"/>
    </source>
</evidence>
<evidence type="ECO:0000256" key="1">
    <source>
        <dbReference type="SAM" id="SignalP"/>
    </source>
</evidence>
<dbReference type="PIRSF" id="PIRSF016719">
    <property type="entry name" value="UCP016719"/>
    <property type="match status" value="1"/>
</dbReference>
<dbReference type="Gene3D" id="3.90.1150.140">
    <property type="match status" value="1"/>
</dbReference>
<dbReference type="GO" id="GO:0033922">
    <property type="term" value="F:peptidoglycan beta-N-acetylmuramidase activity"/>
    <property type="evidence" value="ECO:0007669"/>
    <property type="project" value="InterPro"/>
</dbReference>
<dbReference type="EMBL" id="JADINB010000002">
    <property type="protein sequence ID" value="MBO8428312.1"/>
    <property type="molecule type" value="Genomic_DNA"/>
</dbReference>
<feature type="signal peptide" evidence="1">
    <location>
        <begin position="1"/>
        <end position="26"/>
    </location>
</feature>